<dbReference type="EMBL" id="JAODUP010000285">
    <property type="protein sequence ID" value="KAK2153795.1"/>
    <property type="molecule type" value="Genomic_DNA"/>
</dbReference>
<name>A0AAD9JKA9_9ANNE</name>
<accession>A0AAD9JKA9</accession>
<keyword evidence="3" id="KW-1185">Reference proteome</keyword>
<proteinExistence type="predicted"/>
<dbReference type="Proteomes" id="UP001208570">
    <property type="component" value="Unassembled WGS sequence"/>
</dbReference>
<dbReference type="AlphaFoldDB" id="A0AAD9JKA9"/>
<evidence type="ECO:0000313" key="3">
    <source>
        <dbReference type="Proteomes" id="UP001208570"/>
    </source>
</evidence>
<sequence length="177" mass="19885">MSDISRICTHYLMCQTTRCEGRYQYCEQEKCLPCGGLCSENRITDESRRTYCWEICPLYMNEQCNPHVDSTTSTTTCLTERIGFYIETTNNCNGSNDSQGPTTDDGNATGLPHEQPLLHNREHGPAQTYPKTMATRCAHPVEDDRHVTICTDTPSVQFGPNHKIVTNATGNKPMTIN</sequence>
<organism evidence="2 3">
    <name type="scientific">Paralvinella palmiformis</name>
    <dbReference type="NCBI Taxonomy" id="53620"/>
    <lineage>
        <taxon>Eukaryota</taxon>
        <taxon>Metazoa</taxon>
        <taxon>Spiralia</taxon>
        <taxon>Lophotrochozoa</taxon>
        <taxon>Annelida</taxon>
        <taxon>Polychaeta</taxon>
        <taxon>Sedentaria</taxon>
        <taxon>Canalipalpata</taxon>
        <taxon>Terebellida</taxon>
        <taxon>Terebelliformia</taxon>
        <taxon>Alvinellidae</taxon>
        <taxon>Paralvinella</taxon>
    </lineage>
</organism>
<feature type="region of interest" description="Disordered" evidence="1">
    <location>
        <begin position="92"/>
        <end position="127"/>
    </location>
</feature>
<reference evidence="2" key="1">
    <citation type="journal article" date="2023" name="Mol. Biol. Evol.">
        <title>Third-Generation Sequencing Reveals the Adaptive Role of the Epigenome in Three Deep-Sea Polychaetes.</title>
        <authorList>
            <person name="Perez M."/>
            <person name="Aroh O."/>
            <person name="Sun Y."/>
            <person name="Lan Y."/>
            <person name="Juniper S.K."/>
            <person name="Young C.R."/>
            <person name="Angers B."/>
            <person name="Qian P.Y."/>
        </authorList>
    </citation>
    <scope>NUCLEOTIDE SEQUENCE</scope>
    <source>
        <strain evidence="2">P08H-3</strain>
    </source>
</reference>
<evidence type="ECO:0000256" key="1">
    <source>
        <dbReference type="SAM" id="MobiDB-lite"/>
    </source>
</evidence>
<feature type="compositionally biased region" description="Polar residues" evidence="1">
    <location>
        <begin position="92"/>
        <end position="106"/>
    </location>
</feature>
<protein>
    <submittedName>
        <fullName evidence="2">Uncharacterized protein</fullName>
    </submittedName>
</protein>
<gene>
    <name evidence="2" type="ORF">LSH36_285g00008</name>
</gene>
<evidence type="ECO:0000313" key="2">
    <source>
        <dbReference type="EMBL" id="KAK2153795.1"/>
    </source>
</evidence>
<comment type="caution">
    <text evidence="2">The sequence shown here is derived from an EMBL/GenBank/DDBJ whole genome shotgun (WGS) entry which is preliminary data.</text>
</comment>